<proteinExistence type="predicted"/>
<keyword evidence="1" id="KW-0472">Membrane</keyword>
<evidence type="ECO:0000313" key="2">
    <source>
        <dbReference type="EMBL" id="JAC54670.1"/>
    </source>
</evidence>
<gene>
    <name evidence="2" type="primary">LCK</name>
</gene>
<feature type="non-terminal residue" evidence="2">
    <location>
        <position position="1"/>
    </location>
</feature>
<dbReference type="AlphaFoldDB" id="A0A034WKL4"/>
<feature type="transmembrane region" description="Helical" evidence="1">
    <location>
        <begin position="59"/>
        <end position="84"/>
    </location>
</feature>
<keyword evidence="1" id="KW-1133">Transmembrane helix</keyword>
<sequence length="231" mass="26443">SVCSVKHGTTSFNIYSSGINIATKLIIPNGYAAYCVRKLHKSIEIRLKALKVFRLPTSFSMYIIHTIFSITLLICFCQNVLVLAQPVGDELITCEDQLTKYRRFLLQAILSFEDVCDAYDSHPLNPLEALYRQDQQDSGNPPLFRALQTGSSASEQRNEIWAFFKLLMAQFNDMDFVNIIKEAVIDRCRMKSQLQHDEKRNSVVLGKKQRFHSWGGKRAHLSADDRSMDML</sequence>
<name>A0A034WKL4_BACDO</name>
<reference evidence="2" key="1">
    <citation type="journal article" date="2014" name="BMC Genomics">
        <title>Characterizing the developmental transcriptome of the oriental fruit fly, Bactrocera dorsalis (Diptera: Tephritidae) through comparative genomic analysis with Drosophila melanogaster utilizing modENCODE datasets.</title>
        <authorList>
            <person name="Geib S.M."/>
            <person name="Calla B."/>
            <person name="Hall B."/>
            <person name="Hou S."/>
            <person name="Manoukis N.C."/>
        </authorList>
    </citation>
    <scope>NUCLEOTIDE SEQUENCE</scope>
    <source>
        <strain evidence="2">Punador</strain>
    </source>
</reference>
<accession>A0A034WKL4</accession>
<keyword evidence="1" id="KW-0812">Transmembrane</keyword>
<evidence type="ECO:0000256" key="1">
    <source>
        <dbReference type="SAM" id="Phobius"/>
    </source>
</evidence>
<dbReference type="OrthoDB" id="7756265at2759"/>
<protein>
    <submittedName>
        <fullName evidence="2">Leucokinin</fullName>
    </submittedName>
</protein>
<organism evidence="2">
    <name type="scientific">Bactrocera dorsalis</name>
    <name type="common">Oriental fruit fly</name>
    <name type="synonym">Dacus dorsalis</name>
    <dbReference type="NCBI Taxonomy" id="27457"/>
    <lineage>
        <taxon>Eukaryota</taxon>
        <taxon>Metazoa</taxon>
        <taxon>Ecdysozoa</taxon>
        <taxon>Arthropoda</taxon>
        <taxon>Hexapoda</taxon>
        <taxon>Insecta</taxon>
        <taxon>Pterygota</taxon>
        <taxon>Neoptera</taxon>
        <taxon>Endopterygota</taxon>
        <taxon>Diptera</taxon>
        <taxon>Brachycera</taxon>
        <taxon>Muscomorpha</taxon>
        <taxon>Tephritoidea</taxon>
        <taxon>Tephritidae</taxon>
        <taxon>Bactrocera</taxon>
        <taxon>Bactrocera</taxon>
    </lineage>
</organism>
<dbReference type="EMBL" id="GAKP01004282">
    <property type="protein sequence ID" value="JAC54670.1"/>
    <property type="molecule type" value="Transcribed_RNA"/>
</dbReference>